<evidence type="ECO:0000313" key="3">
    <source>
        <dbReference type="EMBL" id="MXO00189.1"/>
    </source>
</evidence>
<proteinExistence type="predicted"/>
<feature type="chain" id="PRO_5026815779" evidence="2">
    <location>
        <begin position="23"/>
        <end position="132"/>
    </location>
</feature>
<feature type="compositionally biased region" description="Basic and acidic residues" evidence="1">
    <location>
        <begin position="110"/>
        <end position="119"/>
    </location>
</feature>
<keyword evidence="2" id="KW-0732">Signal</keyword>
<sequence>MRATRLSVATPVLALAAANAHASSSDAWEAFRANVEKSCLASLPEALGTPNVFVEPTGTQSFGIAAIEGLSPESKSQITYLCIYDKQKKTVEVSPPIAADFLHVVRESEREAAAKERAATGDNTTEDAAGQE</sequence>
<evidence type="ECO:0000313" key="4">
    <source>
        <dbReference type="Proteomes" id="UP000440304"/>
    </source>
</evidence>
<dbReference type="AlphaFoldDB" id="A0A6N8TB81"/>
<dbReference type="RefSeq" id="WP_160785572.1">
    <property type="nucleotide sequence ID" value="NZ_CP086610.1"/>
</dbReference>
<dbReference type="Proteomes" id="UP000440304">
    <property type="component" value="Unassembled WGS sequence"/>
</dbReference>
<feature type="region of interest" description="Disordered" evidence="1">
    <location>
        <begin position="110"/>
        <end position="132"/>
    </location>
</feature>
<organism evidence="3 4">
    <name type="scientific">Shinella zoogloeoides</name>
    <name type="common">Crabtreella saccharophila</name>
    <dbReference type="NCBI Taxonomy" id="352475"/>
    <lineage>
        <taxon>Bacteria</taxon>
        <taxon>Pseudomonadati</taxon>
        <taxon>Pseudomonadota</taxon>
        <taxon>Alphaproteobacteria</taxon>
        <taxon>Hyphomicrobiales</taxon>
        <taxon>Rhizobiaceae</taxon>
        <taxon>Shinella</taxon>
    </lineage>
</organism>
<accession>A0A6N8TB81</accession>
<evidence type="ECO:0000256" key="1">
    <source>
        <dbReference type="SAM" id="MobiDB-lite"/>
    </source>
</evidence>
<name>A0A6N8TB81_SHIZO</name>
<evidence type="ECO:0000256" key="2">
    <source>
        <dbReference type="SAM" id="SignalP"/>
    </source>
</evidence>
<gene>
    <name evidence="3" type="ORF">GR156_07750</name>
</gene>
<protein>
    <submittedName>
        <fullName evidence="3">Uncharacterized protein</fullName>
    </submittedName>
</protein>
<comment type="caution">
    <text evidence="3">The sequence shown here is derived from an EMBL/GenBank/DDBJ whole genome shotgun (WGS) entry which is preliminary data.</text>
</comment>
<feature type="signal peptide" evidence="2">
    <location>
        <begin position="1"/>
        <end position="22"/>
    </location>
</feature>
<dbReference type="EMBL" id="WUML01000004">
    <property type="protein sequence ID" value="MXO00189.1"/>
    <property type="molecule type" value="Genomic_DNA"/>
</dbReference>
<dbReference type="OrthoDB" id="7776561at2"/>
<reference evidence="3 4" key="1">
    <citation type="submission" date="2019-12" db="EMBL/GenBank/DDBJ databases">
        <title>Shinella granuli gen. nov., sp. nov., and proposal of the reclassification of Zoogloea ramigera ATCC 19623 as Shinella zoogloeoides sp. nov.</title>
        <authorList>
            <person name="Gao J."/>
        </authorList>
    </citation>
    <scope>NUCLEOTIDE SEQUENCE [LARGE SCALE GENOMIC DNA]</scope>
    <source>
        <strain evidence="3 4">DSM 287</strain>
    </source>
</reference>